<dbReference type="Pfam" id="PF13640">
    <property type="entry name" value="2OG-FeII_Oxy_3"/>
    <property type="match status" value="1"/>
</dbReference>
<dbReference type="PROSITE" id="PS51471">
    <property type="entry name" value="FE2OG_OXY"/>
    <property type="match status" value="1"/>
</dbReference>
<dbReference type="InterPro" id="IPR005123">
    <property type="entry name" value="Oxoglu/Fe-dep_dioxygenase_dom"/>
</dbReference>
<accession>A0ABS6IJR2</accession>
<evidence type="ECO:0000256" key="3">
    <source>
        <dbReference type="ARBA" id="ARBA00022896"/>
    </source>
</evidence>
<evidence type="ECO:0000256" key="1">
    <source>
        <dbReference type="ARBA" id="ARBA00001961"/>
    </source>
</evidence>
<evidence type="ECO:0000313" key="9">
    <source>
        <dbReference type="Proteomes" id="UP000727907"/>
    </source>
</evidence>
<dbReference type="PANTHER" id="PTHR12907:SF26">
    <property type="entry name" value="HIF PROLYL HYDROXYLASE, ISOFORM C"/>
    <property type="match status" value="1"/>
</dbReference>
<reference evidence="8 9" key="1">
    <citation type="submission" date="2021-06" db="EMBL/GenBank/DDBJ databases">
        <authorList>
            <person name="Lee D.H."/>
        </authorList>
    </citation>
    <scope>NUCLEOTIDE SEQUENCE [LARGE SCALE GENOMIC DNA]</scope>
    <source>
        <strain evidence="8 9">MMS21-HV4-11</strain>
    </source>
</reference>
<dbReference type="InterPro" id="IPR051559">
    <property type="entry name" value="HIF_prolyl_hydroxylases"/>
</dbReference>
<protein>
    <submittedName>
        <fullName evidence="8">2OG-Fe(II) oxygenase</fullName>
    </submittedName>
</protein>
<organism evidence="8 9">
    <name type="scientific">Reyranella humidisoli</name>
    <dbReference type="NCBI Taxonomy" id="2849149"/>
    <lineage>
        <taxon>Bacteria</taxon>
        <taxon>Pseudomonadati</taxon>
        <taxon>Pseudomonadota</taxon>
        <taxon>Alphaproteobacteria</taxon>
        <taxon>Hyphomicrobiales</taxon>
        <taxon>Reyranellaceae</taxon>
        <taxon>Reyranella</taxon>
    </lineage>
</organism>
<dbReference type="Proteomes" id="UP000727907">
    <property type="component" value="Unassembled WGS sequence"/>
</dbReference>
<feature type="domain" description="Fe2OG dioxygenase" evidence="7">
    <location>
        <begin position="94"/>
        <end position="203"/>
    </location>
</feature>
<sequence length="203" mass="22733">MSEPSFLAGRFPPLRILAGWLGEAGSARLLEYALAAEERFIPTRLADQGKGRLDSVVRHSSVLKDLGDFALPLRRRALALQAELETDFEMNAAPRNSTQMEVVAHGHGAFYRPHTDTFTGDEYTPGGRRRLTMVYYFHREPRRFTGGRLRLFDLAGGETIDVEPEHDSLLIFPSTARHEVERVSCPKGAFGDGRFSVNIWLCG</sequence>
<keyword evidence="5" id="KW-0560">Oxidoreductase</keyword>
<comment type="cofactor">
    <cofactor evidence="1">
        <name>L-ascorbate</name>
        <dbReference type="ChEBI" id="CHEBI:38290"/>
    </cofactor>
</comment>
<name>A0ABS6IJR2_9HYPH</name>
<evidence type="ECO:0000313" key="8">
    <source>
        <dbReference type="EMBL" id="MBU8874844.1"/>
    </source>
</evidence>
<keyword evidence="3" id="KW-0847">Vitamin C</keyword>
<keyword evidence="9" id="KW-1185">Reference proteome</keyword>
<keyword evidence="6" id="KW-0408">Iron</keyword>
<dbReference type="InterPro" id="IPR006620">
    <property type="entry name" value="Pro_4_hyd_alph"/>
</dbReference>
<dbReference type="SMART" id="SM00702">
    <property type="entry name" value="P4Hc"/>
    <property type="match status" value="1"/>
</dbReference>
<keyword evidence="4" id="KW-0223">Dioxygenase</keyword>
<comment type="caution">
    <text evidence="8">The sequence shown here is derived from an EMBL/GenBank/DDBJ whole genome shotgun (WGS) entry which is preliminary data.</text>
</comment>
<evidence type="ECO:0000256" key="2">
    <source>
        <dbReference type="ARBA" id="ARBA00022723"/>
    </source>
</evidence>
<gene>
    <name evidence="8" type="ORF">KQ910_13795</name>
</gene>
<dbReference type="RefSeq" id="WP_216961090.1">
    <property type="nucleotide sequence ID" value="NZ_JAHOPB010000001.1"/>
</dbReference>
<evidence type="ECO:0000256" key="5">
    <source>
        <dbReference type="ARBA" id="ARBA00023002"/>
    </source>
</evidence>
<dbReference type="PANTHER" id="PTHR12907">
    <property type="entry name" value="EGL NINE HOMOLOG-RELATED"/>
    <property type="match status" value="1"/>
</dbReference>
<keyword evidence="2" id="KW-0479">Metal-binding</keyword>
<evidence type="ECO:0000259" key="7">
    <source>
        <dbReference type="PROSITE" id="PS51471"/>
    </source>
</evidence>
<dbReference type="EMBL" id="JAHOPB010000001">
    <property type="protein sequence ID" value="MBU8874844.1"/>
    <property type="molecule type" value="Genomic_DNA"/>
</dbReference>
<evidence type="ECO:0000256" key="6">
    <source>
        <dbReference type="ARBA" id="ARBA00023004"/>
    </source>
</evidence>
<evidence type="ECO:0000256" key="4">
    <source>
        <dbReference type="ARBA" id="ARBA00022964"/>
    </source>
</evidence>
<dbReference type="InterPro" id="IPR044862">
    <property type="entry name" value="Pro_4_hyd_alph_FE2OG_OXY"/>
</dbReference>
<proteinExistence type="predicted"/>